<dbReference type="Pfam" id="PF00356">
    <property type="entry name" value="LacI"/>
    <property type="match status" value="1"/>
</dbReference>
<dbReference type="Gene3D" id="3.40.50.2300">
    <property type="match status" value="2"/>
</dbReference>
<dbReference type="InterPro" id="IPR010982">
    <property type="entry name" value="Lambda_DNA-bd_dom_sf"/>
</dbReference>
<sequence>MARGRPTIYTIAERAGVSISTVSLAINHPQRVAPNTRRRIAEVAAELGYRPDTPSGERRGGRRGGVGVAGPFTSVASYARRLNGILTELRGTGIDVTVYDLPSAERVDAPLLDTLPIRPGVDGIIVLGIPLSAEGAARLSAWGPPVVLIDVANSEVGGVRVDDLAGGELVGSHLAALGHRRVAFVHPPQRSFSYVSAGMLRHDGLVRALGRADGPTAVVPVEVTDPDPAAIAEQVLAVPGVTAAFAHTDLIAGRLRAGLIARGIGVPDQFSVVGYDDGELAETLGLTTVRQPLEETGRAGARMLLDLMDQGACESESIILDPELVERATTAPAPA</sequence>
<organism evidence="5 6">
    <name type="scientific">Naumannella cuiyingiana</name>
    <dbReference type="NCBI Taxonomy" id="1347891"/>
    <lineage>
        <taxon>Bacteria</taxon>
        <taxon>Bacillati</taxon>
        <taxon>Actinomycetota</taxon>
        <taxon>Actinomycetes</taxon>
        <taxon>Propionibacteriales</taxon>
        <taxon>Propionibacteriaceae</taxon>
        <taxon>Naumannella</taxon>
    </lineage>
</organism>
<dbReference type="EMBL" id="JACBZS010000001">
    <property type="protein sequence ID" value="NYI69477.1"/>
    <property type="molecule type" value="Genomic_DNA"/>
</dbReference>
<dbReference type="CDD" id="cd06267">
    <property type="entry name" value="PBP1_LacI_sugar_binding-like"/>
    <property type="match status" value="1"/>
</dbReference>
<gene>
    <name evidence="5" type="ORF">GGQ54_000037</name>
</gene>
<name>A0A7Z0D5X4_9ACTN</name>
<evidence type="ECO:0000259" key="4">
    <source>
        <dbReference type="PROSITE" id="PS50932"/>
    </source>
</evidence>
<feature type="domain" description="HTH lacI-type" evidence="4">
    <location>
        <begin position="6"/>
        <end position="60"/>
    </location>
</feature>
<evidence type="ECO:0000256" key="1">
    <source>
        <dbReference type="ARBA" id="ARBA00023015"/>
    </source>
</evidence>
<dbReference type="PANTHER" id="PTHR30146">
    <property type="entry name" value="LACI-RELATED TRANSCRIPTIONAL REPRESSOR"/>
    <property type="match status" value="1"/>
</dbReference>
<dbReference type="AlphaFoldDB" id="A0A7Z0D5X4"/>
<dbReference type="Pfam" id="PF13377">
    <property type="entry name" value="Peripla_BP_3"/>
    <property type="match status" value="1"/>
</dbReference>
<dbReference type="GO" id="GO:0003700">
    <property type="term" value="F:DNA-binding transcription factor activity"/>
    <property type="evidence" value="ECO:0007669"/>
    <property type="project" value="TreeGrafter"/>
</dbReference>
<evidence type="ECO:0000313" key="6">
    <source>
        <dbReference type="Proteomes" id="UP000527616"/>
    </source>
</evidence>
<dbReference type="SUPFAM" id="SSF53822">
    <property type="entry name" value="Periplasmic binding protein-like I"/>
    <property type="match status" value="1"/>
</dbReference>
<reference evidence="5 6" key="1">
    <citation type="submission" date="2020-07" db="EMBL/GenBank/DDBJ databases">
        <title>Sequencing the genomes of 1000 actinobacteria strains.</title>
        <authorList>
            <person name="Klenk H.-P."/>
        </authorList>
    </citation>
    <scope>NUCLEOTIDE SEQUENCE [LARGE SCALE GENOMIC DNA]</scope>
    <source>
        <strain evidence="5 6">DSM 103164</strain>
    </source>
</reference>
<dbReference type="InterPro" id="IPR000843">
    <property type="entry name" value="HTH_LacI"/>
</dbReference>
<dbReference type="InterPro" id="IPR046335">
    <property type="entry name" value="LacI/GalR-like_sensor"/>
</dbReference>
<keyword evidence="2" id="KW-0238">DNA-binding</keyword>
<dbReference type="Gene3D" id="1.10.260.40">
    <property type="entry name" value="lambda repressor-like DNA-binding domains"/>
    <property type="match status" value="1"/>
</dbReference>
<dbReference type="PANTHER" id="PTHR30146:SF153">
    <property type="entry name" value="LACTOSE OPERON REPRESSOR"/>
    <property type="match status" value="1"/>
</dbReference>
<keyword evidence="6" id="KW-1185">Reference proteome</keyword>
<dbReference type="RefSeq" id="WP_179443550.1">
    <property type="nucleotide sequence ID" value="NZ_JACBZS010000001.1"/>
</dbReference>
<comment type="caution">
    <text evidence="5">The sequence shown here is derived from an EMBL/GenBank/DDBJ whole genome shotgun (WGS) entry which is preliminary data.</text>
</comment>
<keyword evidence="1" id="KW-0805">Transcription regulation</keyword>
<proteinExistence type="predicted"/>
<dbReference type="SMART" id="SM00354">
    <property type="entry name" value="HTH_LACI"/>
    <property type="match status" value="1"/>
</dbReference>
<dbReference type="SUPFAM" id="SSF47413">
    <property type="entry name" value="lambda repressor-like DNA-binding domains"/>
    <property type="match status" value="1"/>
</dbReference>
<dbReference type="InterPro" id="IPR028082">
    <property type="entry name" value="Peripla_BP_I"/>
</dbReference>
<evidence type="ECO:0000313" key="5">
    <source>
        <dbReference type="EMBL" id="NYI69477.1"/>
    </source>
</evidence>
<evidence type="ECO:0000256" key="3">
    <source>
        <dbReference type="ARBA" id="ARBA00023163"/>
    </source>
</evidence>
<dbReference type="CDD" id="cd01392">
    <property type="entry name" value="HTH_LacI"/>
    <property type="match status" value="1"/>
</dbReference>
<dbReference type="Proteomes" id="UP000527616">
    <property type="component" value="Unassembled WGS sequence"/>
</dbReference>
<keyword evidence="3" id="KW-0804">Transcription</keyword>
<evidence type="ECO:0000256" key="2">
    <source>
        <dbReference type="ARBA" id="ARBA00023125"/>
    </source>
</evidence>
<protein>
    <submittedName>
        <fullName evidence="5">LacI family transcriptional regulator</fullName>
    </submittedName>
</protein>
<accession>A0A7Z0D5X4</accession>
<dbReference type="PROSITE" id="PS50932">
    <property type="entry name" value="HTH_LACI_2"/>
    <property type="match status" value="1"/>
</dbReference>
<dbReference type="GO" id="GO:0000976">
    <property type="term" value="F:transcription cis-regulatory region binding"/>
    <property type="evidence" value="ECO:0007669"/>
    <property type="project" value="TreeGrafter"/>
</dbReference>